<dbReference type="Pfam" id="PF09861">
    <property type="entry name" value="Lar_N"/>
    <property type="match status" value="1"/>
</dbReference>
<dbReference type="PANTHER" id="PTHR33171">
    <property type="entry name" value="LAR_N DOMAIN-CONTAINING PROTEIN"/>
    <property type="match status" value="1"/>
</dbReference>
<name>A0A6J6YBD4_9ZZZZ</name>
<organism evidence="3">
    <name type="scientific">freshwater metagenome</name>
    <dbReference type="NCBI Taxonomy" id="449393"/>
    <lineage>
        <taxon>unclassified sequences</taxon>
        <taxon>metagenomes</taxon>
        <taxon>ecological metagenomes</taxon>
    </lineage>
</organism>
<evidence type="ECO:0000313" key="5">
    <source>
        <dbReference type="EMBL" id="CAB4984483.1"/>
    </source>
</evidence>
<dbReference type="EMBL" id="CAFBQD010000003">
    <property type="protein sequence ID" value="CAB5045705.1"/>
    <property type="molecule type" value="Genomic_DNA"/>
</dbReference>
<proteinExistence type="predicted"/>
<evidence type="ECO:0000313" key="7">
    <source>
        <dbReference type="EMBL" id="CAB5056988.1"/>
    </source>
</evidence>
<dbReference type="PANTHER" id="PTHR33171:SF17">
    <property type="entry name" value="LARA-LIKE N-TERMINAL DOMAIN-CONTAINING PROTEIN"/>
    <property type="match status" value="1"/>
</dbReference>
<dbReference type="EMBL" id="CAFBQM010000021">
    <property type="protein sequence ID" value="CAB5056988.1"/>
    <property type="molecule type" value="Genomic_DNA"/>
</dbReference>
<gene>
    <name evidence="2" type="ORF">UFOPK2627_00582</name>
    <name evidence="3" type="ORF">UFOPK3078_00718</name>
    <name evidence="4" type="ORF">UFOPK3288_00586</name>
    <name evidence="5" type="ORF">UFOPK3990_00628</name>
    <name evidence="6" type="ORF">UFOPK4245_00287</name>
    <name evidence="7" type="ORF">UFOPK4337_00660</name>
</gene>
<evidence type="ECO:0000313" key="4">
    <source>
        <dbReference type="EMBL" id="CAB4854366.1"/>
    </source>
</evidence>
<feature type="domain" description="LarA-like N-terminal" evidence="1">
    <location>
        <begin position="41"/>
        <end position="209"/>
    </location>
</feature>
<dbReference type="EMBL" id="CAFAAU010000016">
    <property type="protein sequence ID" value="CAB4806690.1"/>
    <property type="molecule type" value="Genomic_DNA"/>
</dbReference>
<evidence type="ECO:0000259" key="1">
    <source>
        <dbReference type="Pfam" id="PF09861"/>
    </source>
</evidence>
<dbReference type="EMBL" id="CAFBLC010000015">
    <property type="protein sequence ID" value="CAB4854366.1"/>
    <property type="molecule type" value="Genomic_DNA"/>
</dbReference>
<dbReference type="AlphaFoldDB" id="A0A6J6YBD4"/>
<protein>
    <submittedName>
        <fullName evidence="3">Unannotated protein</fullName>
    </submittedName>
</protein>
<sequence length="432" mass="47377">MSQRQVPINLLGSPLGKDAFIGNFDSELSSNEITEFIIRALKSIDFTDKKVTLVVPDATRSCPLPTILPIFYEAISPVANSLSALIALGTHAPMTPEAIDKFLAGENQTTNQKYPSMKIYNHEWWEPSTFAHLGSITEEEITKISMGQITSEVPVSINRLVTESDLVIIIGPVFPHEVVGFSGGAKYLFPGVSGQDMIDYSHWLGAIISSAEIIGTLGITPVREMINLAASKIEVPLLALCLVVETGSSTISTLSFGAPHTAWEYASAVSSKKHIKFLSKPVKRVVSIMPARYQDIWTAAKGMYKVEPIIEDGGEVILFAPHITEFSITHKELEDIGYHCREYFSSQMEKFEGVSKTLMAHSSHLRGAGSFSTSEGEQCRITVTLSTGISKARTEAMNLKYLDPSSFNLSDYENDPGVLINHNAGEILYRLK</sequence>
<dbReference type="InterPro" id="IPR043166">
    <property type="entry name" value="LarA-like_C"/>
</dbReference>
<dbReference type="GO" id="GO:0050043">
    <property type="term" value="F:lactate racemase activity"/>
    <property type="evidence" value="ECO:0007669"/>
    <property type="project" value="InterPro"/>
</dbReference>
<evidence type="ECO:0000313" key="3">
    <source>
        <dbReference type="EMBL" id="CAB4806690.1"/>
    </source>
</evidence>
<reference evidence="3" key="1">
    <citation type="submission" date="2020-05" db="EMBL/GenBank/DDBJ databases">
        <authorList>
            <person name="Chiriac C."/>
            <person name="Salcher M."/>
            <person name="Ghai R."/>
            <person name="Kavagutti S V."/>
        </authorList>
    </citation>
    <scope>NUCLEOTIDE SEQUENCE</scope>
</reference>
<dbReference type="Gene3D" id="3.90.226.30">
    <property type="match status" value="1"/>
</dbReference>
<accession>A0A6J6YBD4</accession>
<evidence type="ECO:0000313" key="6">
    <source>
        <dbReference type="EMBL" id="CAB5045705.1"/>
    </source>
</evidence>
<dbReference type="InterPro" id="IPR048068">
    <property type="entry name" value="LarA-like"/>
</dbReference>
<dbReference type="EMBL" id="CAEZYA010000013">
    <property type="protein sequence ID" value="CAB4702685.1"/>
    <property type="molecule type" value="Genomic_DNA"/>
</dbReference>
<dbReference type="Gene3D" id="3.40.50.11440">
    <property type="match status" value="1"/>
</dbReference>
<dbReference type="InterPro" id="IPR018657">
    <property type="entry name" value="LarA-like_N"/>
</dbReference>
<evidence type="ECO:0000313" key="2">
    <source>
        <dbReference type="EMBL" id="CAB4702685.1"/>
    </source>
</evidence>
<dbReference type="EMBL" id="CAFBOQ010000013">
    <property type="protein sequence ID" value="CAB4984483.1"/>
    <property type="molecule type" value="Genomic_DNA"/>
</dbReference>